<proteinExistence type="predicted"/>
<keyword evidence="2" id="KW-1185">Reference proteome</keyword>
<dbReference type="Proteomes" id="UP001153269">
    <property type="component" value="Unassembled WGS sequence"/>
</dbReference>
<organism evidence="1 2">
    <name type="scientific">Pleuronectes platessa</name>
    <name type="common">European plaice</name>
    <dbReference type="NCBI Taxonomy" id="8262"/>
    <lineage>
        <taxon>Eukaryota</taxon>
        <taxon>Metazoa</taxon>
        <taxon>Chordata</taxon>
        <taxon>Craniata</taxon>
        <taxon>Vertebrata</taxon>
        <taxon>Euteleostomi</taxon>
        <taxon>Actinopterygii</taxon>
        <taxon>Neopterygii</taxon>
        <taxon>Teleostei</taxon>
        <taxon>Neoteleostei</taxon>
        <taxon>Acanthomorphata</taxon>
        <taxon>Carangaria</taxon>
        <taxon>Pleuronectiformes</taxon>
        <taxon>Pleuronectoidei</taxon>
        <taxon>Pleuronectidae</taxon>
        <taxon>Pleuronectes</taxon>
    </lineage>
</organism>
<accession>A0A9N7U759</accession>
<dbReference type="EMBL" id="CADEAL010000782">
    <property type="protein sequence ID" value="CAB1425171.1"/>
    <property type="molecule type" value="Genomic_DNA"/>
</dbReference>
<protein>
    <submittedName>
        <fullName evidence="1">Uncharacterized protein</fullName>
    </submittedName>
</protein>
<gene>
    <name evidence="1" type="ORF">PLEPLA_LOCUS13101</name>
</gene>
<reference evidence="1" key="1">
    <citation type="submission" date="2020-03" db="EMBL/GenBank/DDBJ databases">
        <authorList>
            <person name="Weist P."/>
        </authorList>
    </citation>
    <scope>NUCLEOTIDE SEQUENCE</scope>
</reference>
<name>A0A9N7U759_PLEPL</name>
<dbReference type="AlphaFoldDB" id="A0A9N7U759"/>
<comment type="caution">
    <text evidence="1">The sequence shown here is derived from an EMBL/GenBank/DDBJ whole genome shotgun (WGS) entry which is preliminary data.</text>
</comment>
<sequence>MRLCPPRILQRLCRDPPSNLNHSGIPATCECHQHQFTHGQGTLAMVELIRNVLPLPAAPPPPKRSDFCGAENVSERRIPAASFMCSTPNTTPHLNPPVGLREPPAAFFICEKQTLHNIRNPIVWTFPRVHQPPSHPLTCTSSIEKPSFTFGKNNTQQIASQ</sequence>
<evidence type="ECO:0000313" key="2">
    <source>
        <dbReference type="Proteomes" id="UP001153269"/>
    </source>
</evidence>
<evidence type="ECO:0000313" key="1">
    <source>
        <dbReference type="EMBL" id="CAB1425171.1"/>
    </source>
</evidence>